<keyword evidence="2" id="KW-1185">Reference proteome</keyword>
<proteinExistence type="predicted"/>
<dbReference type="Proteomes" id="UP000321301">
    <property type="component" value="Unassembled WGS sequence"/>
</dbReference>
<evidence type="ECO:0000313" key="1">
    <source>
        <dbReference type="EMBL" id="GEO20883.1"/>
    </source>
</evidence>
<sequence>MILLYCNWDASVSIEHLFIENVSIKQTKFNSKIVNFMDTMGKIDIKKELRALIEQENDLHVLEEIKTLLVKSSLNPILREKLTSRALKAEEDIKAGKVYTREEFEKKLDSRLDQ</sequence>
<organism evidence="1 2">
    <name type="scientific">Cyclobacterium qasimii</name>
    <dbReference type="NCBI Taxonomy" id="1350429"/>
    <lineage>
        <taxon>Bacteria</taxon>
        <taxon>Pseudomonadati</taxon>
        <taxon>Bacteroidota</taxon>
        <taxon>Cytophagia</taxon>
        <taxon>Cytophagales</taxon>
        <taxon>Cyclobacteriaceae</taxon>
        <taxon>Cyclobacterium</taxon>
    </lineage>
</organism>
<protein>
    <submittedName>
        <fullName evidence="1">Uncharacterized protein</fullName>
    </submittedName>
</protein>
<evidence type="ECO:0000313" key="2">
    <source>
        <dbReference type="Proteomes" id="UP000321301"/>
    </source>
</evidence>
<comment type="caution">
    <text evidence="1">The sequence shown here is derived from an EMBL/GenBank/DDBJ whole genome shotgun (WGS) entry which is preliminary data.</text>
</comment>
<dbReference type="EMBL" id="BJYV01000004">
    <property type="protein sequence ID" value="GEO20883.1"/>
    <property type="molecule type" value="Genomic_DNA"/>
</dbReference>
<name>A0A512C9K8_9BACT</name>
<reference evidence="1 2" key="1">
    <citation type="submission" date="2019-07" db="EMBL/GenBank/DDBJ databases">
        <title>Whole genome shotgun sequence of Cyclobacterium qasimii NBRC 106168.</title>
        <authorList>
            <person name="Hosoyama A."/>
            <person name="Uohara A."/>
            <person name="Ohji S."/>
            <person name="Ichikawa N."/>
        </authorList>
    </citation>
    <scope>NUCLEOTIDE SEQUENCE [LARGE SCALE GENOMIC DNA]</scope>
    <source>
        <strain evidence="1 2">NBRC 106168</strain>
    </source>
</reference>
<accession>A0A512C9K8</accession>
<dbReference type="AlphaFoldDB" id="A0A512C9K8"/>
<gene>
    <name evidence="1" type="ORF">CQA01_14170</name>
</gene>